<dbReference type="Proteomes" id="UP000789366">
    <property type="component" value="Unassembled WGS sequence"/>
</dbReference>
<gene>
    <name evidence="1" type="ORF">SPELUC_LOCUS7672</name>
</gene>
<name>A0ACA9MW67_9GLOM</name>
<keyword evidence="2" id="KW-1185">Reference proteome</keyword>
<organism evidence="1 2">
    <name type="scientific">Cetraspora pellucida</name>
    <dbReference type="NCBI Taxonomy" id="1433469"/>
    <lineage>
        <taxon>Eukaryota</taxon>
        <taxon>Fungi</taxon>
        <taxon>Fungi incertae sedis</taxon>
        <taxon>Mucoromycota</taxon>
        <taxon>Glomeromycotina</taxon>
        <taxon>Glomeromycetes</taxon>
        <taxon>Diversisporales</taxon>
        <taxon>Gigasporaceae</taxon>
        <taxon>Cetraspora</taxon>
    </lineage>
</organism>
<reference evidence="1" key="1">
    <citation type="submission" date="2021-06" db="EMBL/GenBank/DDBJ databases">
        <authorList>
            <person name="Kallberg Y."/>
            <person name="Tangrot J."/>
            <person name="Rosling A."/>
        </authorList>
    </citation>
    <scope>NUCLEOTIDE SEQUENCE</scope>
    <source>
        <strain evidence="1">28 12/20/2015</strain>
    </source>
</reference>
<accession>A0ACA9MW67</accession>
<evidence type="ECO:0000313" key="1">
    <source>
        <dbReference type="EMBL" id="CAG8615694.1"/>
    </source>
</evidence>
<protein>
    <submittedName>
        <fullName evidence="1">17023_t:CDS:1</fullName>
    </submittedName>
</protein>
<proteinExistence type="predicted"/>
<dbReference type="EMBL" id="CAJVPW010010459">
    <property type="protein sequence ID" value="CAG8615694.1"/>
    <property type="molecule type" value="Genomic_DNA"/>
</dbReference>
<comment type="caution">
    <text evidence="1">The sequence shown here is derived from an EMBL/GenBank/DDBJ whole genome shotgun (WGS) entry which is preliminary data.</text>
</comment>
<sequence length="357" mass="40696">MARKTRTQSQSLLAAALTAISGSTIITHDEYKGQKDNSDTSFYEVDIYQSHMQIGQIPKSSIAKISESNSLKTYDNDVKEIFVKTPSSKKTISIHTLLSCTVKSFKQLIHSHEGILPSVQELKFDKQILKDELTLSQYNIDAYSVIQLNILLREGSKSVGYINSEHLDPGYDYDFTKIVDTHKFYRGKEEYTRPCGWRRISVKVLNKYEYNNTWLGVKGRTSKHDSSPNEWPVSYHATGSINGKSMANMGCDAIKGKNKSRKGFLNCLLGCFCCKSNNKKKIQFEFENGVYTTPDVKLAEQFATRFSYEGETYLVMFQNRVNPNTLTKLDKYWILPKAEDVRTYGICIKKDPYGGKF</sequence>
<evidence type="ECO:0000313" key="2">
    <source>
        <dbReference type="Proteomes" id="UP000789366"/>
    </source>
</evidence>